<sequence length="196" mass="21737">MLPLLYIIRHGQTAWNVEERLQGQADTDINAVGQVQADRNGIRLADLLNHDADGFDFVASPLRRTRETMERVRAGLGLPREGYRTDPRLMELNFGDWQGFTYAELEAADPGCTAGRSSDKWGFVPPGEAAESYETLAERVKPWLEEVEGPTVCVTHGGVIRSLLYLTGHASSDEAAALVIPQDRILRFDNGAVDWL</sequence>
<organism evidence="3 4">
    <name type="scientific">Nitratireductor aquibiodomus</name>
    <dbReference type="NCBI Taxonomy" id="204799"/>
    <lineage>
        <taxon>Bacteria</taxon>
        <taxon>Pseudomonadati</taxon>
        <taxon>Pseudomonadota</taxon>
        <taxon>Alphaproteobacteria</taxon>
        <taxon>Hyphomicrobiales</taxon>
        <taxon>Phyllobacteriaceae</taxon>
        <taxon>Nitratireductor</taxon>
    </lineage>
</organism>
<dbReference type="InterPro" id="IPR029033">
    <property type="entry name" value="His_PPase_superfam"/>
</dbReference>
<dbReference type="CDD" id="cd07067">
    <property type="entry name" value="HP_PGM_like"/>
    <property type="match status" value="1"/>
</dbReference>
<dbReference type="PROSITE" id="PS00175">
    <property type="entry name" value="PG_MUTASE"/>
    <property type="match status" value="1"/>
</dbReference>
<dbReference type="GO" id="GO:0005737">
    <property type="term" value="C:cytoplasm"/>
    <property type="evidence" value="ECO:0007669"/>
    <property type="project" value="TreeGrafter"/>
</dbReference>
<dbReference type="SUPFAM" id="SSF53254">
    <property type="entry name" value="Phosphoglycerate mutase-like"/>
    <property type="match status" value="1"/>
</dbReference>
<dbReference type="PANTHER" id="PTHR48100">
    <property type="entry name" value="BROAD-SPECIFICITY PHOSPHATASE YOR283W-RELATED"/>
    <property type="match status" value="1"/>
</dbReference>
<evidence type="ECO:0000313" key="3">
    <source>
        <dbReference type="EMBL" id="SEB88470.1"/>
    </source>
</evidence>
<gene>
    <name evidence="3" type="ORF">SAMN05216452_3547</name>
</gene>
<feature type="binding site" evidence="2">
    <location>
        <begin position="9"/>
        <end position="16"/>
    </location>
    <ligand>
        <name>substrate</name>
    </ligand>
</feature>
<dbReference type="InterPro" id="IPR013078">
    <property type="entry name" value="His_Pase_superF_clade-1"/>
</dbReference>
<dbReference type="InterPro" id="IPR001345">
    <property type="entry name" value="PG/BPGM_mutase_AS"/>
</dbReference>
<reference evidence="4" key="1">
    <citation type="submission" date="2016-10" db="EMBL/GenBank/DDBJ databases">
        <authorList>
            <person name="Varghese N."/>
            <person name="Submissions S."/>
        </authorList>
    </citation>
    <scope>NUCLEOTIDE SEQUENCE [LARGE SCALE GENOMIC DNA]</scope>
    <source>
        <strain evidence="4">ES.061</strain>
    </source>
</reference>
<dbReference type="GO" id="GO:0016791">
    <property type="term" value="F:phosphatase activity"/>
    <property type="evidence" value="ECO:0007669"/>
    <property type="project" value="TreeGrafter"/>
</dbReference>
<dbReference type="RefSeq" id="WP_007009841.1">
    <property type="nucleotide sequence ID" value="NZ_FNSL01000001.1"/>
</dbReference>
<evidence type="ECO:0000256" key="1">
    <source>
        <dbReference type="PIRSR" id="PIRSR613078-1"/>
    </source>
</evidence>
<name>A0A1H4MZ58_9HYPH</name>
<feature type="binding site" evidence="2">
    <location>
        <position position="64"/>
    </location>
    <ligand>
        <name>substrate</name>
    </ligand>
</feature>
<dbReference type="InterPro" id="IPR050275">
    <property type="entry name" value="PGM_Phosphatase"/>
</dbReference>
<proteinExistence type="predicted"/>
<feature type="active site" description="Proton donor/acceptor" evidence="1">
    <location>
        <position position="91"/>
    </location>
</feature>
<dbReference type="Gene3D" id="3.40.50.1240">
    <property type="entry name" value="Phosphoglycerate mutase-like"/>
    <property type="match status" value="1"/>
</dbReference>
<dbReference type="PIRSF" id="PIRSF000709">
    <property type="entry name" value="6PFK_2-Ptase"/>
    <property type="match status" value="1"/>
</dbReference>
<dbReference type="AlphaFoldDB" id="A0A1H4MZ58"/>
<dbReference type="SMART" id="SM00855">
    <property type="entry name" value="PGAM"/>
    <property type="match status" value="1"/>
</dbReference>
<keyword evidence="4" id="KW-1185">Reference proteome</keyword>
<accession>A0A1H4MZ58</accession>
<dbReference type="PANTHER" id="PTHR48100:SF59">
    <property type="entry name" value="ADENOSYLCOBALAMIN_ALPHA-RIBAZOLE PHOSPHATASE"/>
    <property type="match status" value="1"/>
</dbReference>
<evidence type="ECO:0000256" key="2">
    <source>
        <dbReference type="PIRSR" id="PIRSR613078-2"/>
    </source>
</evidence>
<dbReference type="Proteomes" id="UP000199064">
    <property type="component" value="Unassembled WGS sequence"/>
</dbReference>
<evidence type="ECO:0000313" key="4">
    <source>
        <dbReference type="Proteomes" id="UP000199064"/>
    </source>
</evidence>
<dbReference type="EMBL" id="FNSL01000001">
    <property type="protein sequence ID" value="SEB88470.1"/>
    <property type="molecule type" value="Genomic_DNA"/>
</dbReference>
<feature type="active site" description="Tele-phosphohistidine intermediate" evidence="1">
    <location>
        <position position="10"/>
    </location>
</feature>
<dbReference type="Pfam" id="PF00300">
    <property type="entry name" value="His_Phos_1"/>
    <property type="match status" value="1"/>
</dbReference>
<protein>
    <submittedName>
        <fullName evidence="3">Probable phosphoglycerate mutase</fullName>
    </submittedName>
</protein>